<sequence length="91" mass="10650">MHIPCVYQYDYVDFRGIEIRIHHVVVTQKVVYTNQNLLPLYLGIVYLADKGARKKLLPLDVDWLFFPCSMVLASSMYLAASFVHIHVLKYF</sequence>
<reference evidence="2" key="1">
    <citation type="journal article" date="2011" name="Plant Physiol.">
        <title>Comprehensive sequence analysis of 24,783 barley full-length cDNAs derived from 12 clone libraries.</title>
        <authorList>
            <person name="Matsumoto T."/>
            <person name="Tanaka T."/>
            <person name="Sakai H."/>
            <person name="Amano N."/>
            <person name="Kanamori H."/>
            <person name="Kurita K."/>
            <person name="Kikuta A."/>
            <person name="Kamiya K."/>
            <person name="Yamamoto M."/>
            <person name="Ikawa H."/>
            <person name="Fujii N."/>
            <person name="Hori K."/>
            <person name="Itoh T."/>
            <person name="Sato K."/>
        </authorList>
    </citation>
    <scope>NUCLEOTIDE SEQUENCE</scope>
    <source>
        <tissue evidence="2">Shoot and root</tissue>
    </source>
</reference>
<feature type="transmembrane region" description="Helical" evidence="1">
    <location>
        <begin position="63"/>
        <end position="88"/>
    </location>
</feature>
<dbReference type="AlphaFoldDB" id="F2DG89"/>
<protein>
    <submittedName>
        <fullName evidence="2">Predicted protein</fullName>
    </submittedName>
</protein>
<accession>F2DG89</accession>
<evidence type="ECO:0000313" key="2">
    <source>
        <dbReference type="EMBL" id="BAJ94110.1"/>
    </source>
</evidence>
<evidence type="ECO:0000256" key="1">
    <source>
        <dbReference type="SAM" id="Phobius"/>
    </source>
</evidence>
<keyword evidence="1" id="KW-1133">Transmembrane helix</keyword>
<keyword evidence="1" id="KW-0812">Transmembrane</keyword>
<name>F2DG89_HORVV</name>
<proteinExistence type="evidence at transcript level"/>
<organism evidence="2">
    <name type="scientific">Hordeum vulgare subsp. vulgare</name>
    <name type="common">Domesticated barley</name>
    <dbReference type="NCBI Taxonomy" id="112509"/>
    <lineage>
        <taxon>Eukaryota</taxon>
        <taxon>Viridiplantae</taxon>
        <taxon>Streptophyta</taxon>
        <taxon>Embryophyta</taxon>
        <taxon>Tracheophyta</taxon>
        <taxon>Spermatophyta</taxon>
        <taxon>Magnoliopsida</taxon>
        <taxon>Liliopsida</taxon>
        <taxon>Poales</taxon>
        <taxon>Poaceae</taxon>
        <taxon>BOP clade</taxon>
        <taxon>Pooideae</taxon>
        <taxon>Triticodae</taxon>
        <taxon>Triticeae</taxon>
        <taxon>Hordeinae</taxon>
        <taxon>Hordeum</taxon>
    </lineage>
</organism>
<keyword evidence="1" id="KW-0472">Membrane</keyword>
<dbReference type="EMBL" id="AK362906">
    <property type="protein sequence ID" value="BAJ94110.1"/>
    <property type="molecule type" value="mRNA"/>
</dbReference>